<dbReference type="InterPro" id="IPR042001">
    <property type="entry name" value="Sortase_F"/>
</dbReference>
<proteinExistence type="predicted"/>
<keyword evidence="1" id="KW-0378">Hydrolase</keyword>
<dbReference type="CDD" id="cd05829">
    <property type="entry name" value="Sortase_F"/>
    <property type="match status" value="1"/>
</dbReference>
<feature type="non-terminal residue" evidence="2">
    <location>
        <position position="1"/>
    </location>
</feature>
<dbReference type="Proteomes" id="UP000231383">
    <property type="component" value="Unassembled WGS sequence"/>
</dbReference>
<dbReference type="SUPFAM" id="SSF63817">
    <property type="entry name" value="Sortase"/>
    <property type="match status" value="1"/>
</dbReference>
<accession>A0A2M8EX64</accession>
<reference evidence="3" key="1">
    <citation type="submission" date="2017-09" db="EMBL/GenBank/DDBJ databases">
        <title>Depth-based differentiation of microbial function through sediment-hosted aquifers and enrichment of novel symbionts in the deep terrestrial subsurface.</title>
        <authorList>
            <person name="Probst A.J."/>
            <person name="Ladd B."/>
            <person name="Jarett J.K."/>
            <person name="Geller-Mcgrath D.E."/>
            <person name="Sieber C.M.K."/>
            <person name="Emerson J.B."/>
            <person name="Anantharaman K."/>
            <person name="Thomas B.C."/>
            <person name="Malmstrom R."/>
            <person name="Stieglmeier M."/>
            <person name="Klingl A."/>
            <person name="Woyke T."/>
            <person name="Ryan C.M."/>
            <person name="Banfield J.F."/>
        </authorList>
    </citation>
    <scope>NUCLEOTIDE SEQUENCE [LARGE SCALE GENOMIC DNA]</scope>
</reference>
<dbReference type="InterPro" id="IPR023365">
    <property type="entry name" value="Sortase_dom-sf"/>
</dbReference>
<evidence type="ECO:0000313" key="3">
    <source>
        <dbReference type="Proteomes" id="UP000231383"/>
    </source>
</evidence>
<name>A0A2M8EX64_9BACT</name>
<gene>
    <name evidence="2" type="ORF">CO051_05635</name>
</gene>
<sequence length="108" mass="11837">GWFKLGPQPGQRGSAIIAGHFDGKNGEKGVFTDLDKLKKGDQITIKDTNGASFVFIVREIRIYDPGYANSVFSASESAHLNLITCDGVWDGAKKSYDKRLVVFTDILN</sequence>
<comment type="caution">
    <text evidence="2">The sequence shown here is derived from an EMBL/GenBank/DDBJ whole genome shotgun (WGS) entry which is preliminary data.</text>
</comment>
<dbReference type="InterPro" id="IPR005754">
    <property type="entry name" value="Sortase"/>
</dbReference>
<protein>
    <submittedName>
        <fullName evidence="2">Class F sortase</fullName>
    </submittedName>
</protein>
<dbReference type="EMBL" id="PFSC01000144">
    <property type="protein sequence ID" value="PJC30453.1"/>
    <property type="molecule type" value="Genomic_DNA"/>
</dbReference>
<evidence type="ECO:0000313" key="2">
    <source>
        <dbReference type="EMBL" id="PJC30453.1"/>
    </source>
</evidence>
<dbReference type="Gene3D" id="2.40.260.10">
    <property type="entry name" value="Sortase"/>
    <property type="match status" value="1"/>
</dbReference>
<dbReference type="GO" id="GO:0016787">
    <property type="term" value="F:hydrolase activity"/>
    <property type="evidence" value="ECO:0007669"/>
    <property type="project" value="UniProtKB-KW"/>
</dbReference>
<dbReference type="AlphaFoldDB" id="A0A2M8EX64"/>
<organism evidence="2 3">
    <name type="scientific">Candidatus Roizmanbacteria bacterium CG_4_9_14_0_2_um_filter_39_13</name>
    <dbReference type="NCBI Taxonomy" id="1974839"/>
    <lineage>
        <taxon>Bacteria</taxon>
        <taxon>Candidatus Roizmaniibacteriota</taxon>
    </lineage>
</organism>
<dbReference type="Pfam" id="PF04203">
    <property type="entry name" value="Sortase"/>
    <property type="match status" value="1"/>
</dbReference>
<evidence type="ECO:0000256" key="1">
    <source>
        <dbReference type="ARBA" id="ARBA00022801"/>
    </source>
</evidence>